<name>A0AAV0IX82_9ROSI</name>
<keyword evidence="2" id="KW-1185">Reference proteome</keyword>
<comment type="caution">
    <text evidence="1">The sequence shown here is derived from an EMBL/GenBank/DDBJ whole genome shotgun (WGS) entry which is preliminary data.</text>
</comment>
<reference evidence="1" key="1">
    <citation type="submission" date="2022-08" db="EMBL/GenBank/DDBJ databases">
        <authorList>
            <person name="Gutierrez-Valencia J."/>
        </authorList>
    </citation>
    <scope>NUCLEOTIDE SEQUENCE</scope>
</reference>
<dbReference type="EMBL" id="CAMGYJ010000004">
    <property type="protein sequence ID" value="CAI0402144.1"/>
    <property type="molecule type" value="Genomic_DNA"/>
</dbReference>
<gene>
    <name evidence="1" type="ORF">LITE_LOCUS11480</name>
</gene>
<organism evidence="1 2">
    <name type="scientific">Linum tenue</name>
    <dbReference type="NCBI Taxonomy" id="586396"/>
    <lineage>
        <taxon>Eukaryota</taxon>
        <taxon>Viridiplantae</taxon>
        <taxon>Streptophyta</taxon>
        <taxon>Embryophyta</taxon>
        <taxon>Tracheophyta</taxon>
        <taxon>Spermatophyta</taxon>
        <taxon>Magnoliopsida</taxon>
        <taxon>eudicotyledons</taxon>
        <taxon>Gunneridae</taxon>
        <taxon>Pentapetalae</taxon>
        <taxon>rosids</taxon>
        <taxon>fabids</taxon>
        <taxon>Malpighiales</taxon>
        <taxon>Linaceae</taxon>
        <taxon>Linum</taxon>
    </lineage>
</organism>
<accession>A0AAV0IX82</accession>
<dbReference type="AlphaFoldDB" id="A0AAV0IX82"/>
<dbReference type="Proteomes" id="UP001154282">
    <property type="component" value="Unassembled WGS sequence"/>
</dbReference>
<evidence type="ECO:0000313" key="2">
    <source>
        <dbReference type="Proteomes" id="UP001154282"/>
    </source>
</evidence>
<proteinExistence type="predicted"/>
<evidence type="ECO:0000313" key="1">
    <source>
        <dbReference type="EMBL" id="CAI0402144.1"/>
    </source>
</evidence>
<sequence>MESPPGSSSSSAVNKNRYAFVAVASLRSSTCMPSFSASSLATHRILVFNSILPSQLLGQVILSMLLEWSVDPDIVNRHKQASSKASYCYWLAQ</sequence>
<protein>
    <submittedName>
        <fullName evidence="1">Uncharacterized protein</fullName>
    </submittedName>
</protein>